<name>A0A0T5PBQ5_9RHOB</name>
<dbReference type="Pfam" id="PF00732">
    <property type="entry name" value="GMC_oxred_N"/>
    <property type="match status" value="1"/>
</dbReference>
<dbReference type="InterPro" id="IPR007867">
    <property type="entry name" value="GMC_OxRtase_C"/>
</dbReference>
<feature type="domain" description="Glucose-methanol-choline oxidoreductase N-terminal" evidence="9">
    <location>
        <begin position="259"/>
        <end position="273"/>
    </location>
</feature>
<dbReference type="RefSeq" id="WP_057814535.1">
    <property type="nucleotide sequence ID" value="NZ_CP031598.1"/>
</dbReference>
<evidence type="ECO:0000256" key="5">
    <source>
        <dbReference type="PIRSR" id="PIRSR000137-2"/>
    </source>
</evidence>
<evidence type="ECO:0000256" key="7">
    <source>
        <dbReference type="SAM" id="MobiDB-lite"/>
    </source>
</evidence>
<keyword evidence="11" id="KW-0560">Oxidoreductase</keyword>
<feature type="binding site" evidence="5">
    <location>
        <position position="223"/>
    </location>
    <ligand>
        <name>FAD</name>
        <dbReference type="ChEBI" id="CHEBI:57692"/>
    </ligand>
</feature>
<keyword evidence="4 5" id="KW-0274">FAD</keyword>
<evidence type="ECO:0000259" key="8">
    <source>
        <dbReference type="PROSITE" id="PS00623"/>
    </source>
</evidence>
<dbReference type="PROSITE" id="PS00624">
    <property type="entry name" value="GMC_OXRED_2"/>
    <property type="match status" value="1"/>
</dbReference>
<dbReference type="Gene3D" id="3.50.50.60">
    <property type="entry name" value="FAD/NAD(P)-binding domain"/>
    <property type="match status" value="1"/>
</dbReference>
<protein>
    <submittedName>
        <fullName evidence="11">Alcohol dehydrogenase [acceptor]</fullName>
        <ecNumber evidence="11">1.1.99.-</ecNumber>
    </submittedName>
    <submittedName>
        <fullName evidence="10">Choline dehydrogenase</fullName>
    </submittedName>
</protein>
<dbReference type="InterPro" id="IPR036188">
    <property type="entry name" value="FAD/NAD-bd_sf"/>
</dbReference>
<comment type="cofactor">
    <cofactor evidence="1 5">
        <name>FAD</name>
        <dbReference type="ChEBI" id="CHEBI:57692"/>
    </cofactor>
</comment>
<feature type="domain" description="Glucose-methanol-choline oxidoreductase N-terminal" evidence="8">
    <location>
        <begin position="84"/>
        <end position="107"/>
    </location>
</feature>
<feature type="compositionally biased region" description="Basic and acidic residues" evidence="7">
    <location>
        <begin position="392"/>
        <end position="409"/>
    </location>
</feature>
<dbReference type="SUPFAM" id="SSF51905">
    <property type="entry name" value="FAD/NAD(P)-binding domain"/>
    <property type="match status" value="1"/>
</dbReference>
<organism evidence="10 12">
    <name type="scientific">Roseovarius indicus</name>
    <dbReference type="NCBI Taxonomy" id="540747"/>
    <lineage>
        <taxon>Bacteria</taxon>
        <taxon>Pseudomonadati</taxon>
        <taxon>Pseudomonadota</taxon>
        <taxon>Alphaproteobacteria</taxon>
        <taxon>Rhodobacterales</taxon>
        <taxon>Roseobacteraceae</taxon>
        <taxon>Roseovarius</taxon>
    </lineage>
</organism>
<dbReference type="Proteomes" id="UP000325785">
    <property type="component" value="Chromosome"/>
</dbReference>
<evidence type="ECO:0000313" key="13">
    <source>
        <dbReference type="Proteomes" id="UP000325785"/>
    </source>
</evidence>
<evidence type="ECO:0000313" key="12">
    <source>
        <dbReference type="Proteomes" id="UP000051401"/>
    </source>
</evidence>
<dbReference type="PANTHER" id="PTHR11552">
    <property type="entry name" value="GLUCOSE-METHANOL-CHOLINE GMC OXIDOREDUCTASE"/>
    <property type="match status" value="1"/>
</dbReference>
<dbReference type="AlphaFoldDB" id="A0A0T5PBQ5"/>
<evidence type="ECO:0000256" key="1">
    <source>
        <dbReference type="ARBA" id="ARBA00001974"/>
    </source>
</evidence>
<evidence type="ECO:0000313" key="10">
    <source>
        <dbReference type="EMBL" id="KRS18474.1"/>
    </source>
</evidence>
<dbReference type="EMBL" id="LAXI01000003">
    <property type="protein sequence ID" value="KRS18474.1"/>
    <property type="molecule type" value="Genomic_DNA"/>
</dbReference>
<reference evidence="10 12" key="1">
    <citation type="submission" date="2015-04" db="EMBL/GenBank/DDBJ databases">
        <title>The draft genome sequence of Roseovarius indicus B108T.</title>
        <authorList>
            <person name="Li G."/>
            <person name="Lai Q."/>
            <person name="Shao Z."/>
            <person name="Yan P."/>
        </authorList>
    </citation>
    <scope>NUCLEOTIDE SEQUENCE [LARGE SCALE GENOMIC DNA]</scope>
    <source>
        <strain evidence="10 12">B108</strain>
    </source>
</reference>
<evidence type="ECO:0000256" key="3">
    <source>
        <dbReference type="ARBA" id="ARBA00022630"/>
    </source>
</evidence>
<sequence length="538" mass="58472">MTASETHDYIVIGAGTAGCLLADRLTEDGTRNVCVIEAGPRDSHPFIHMPAGYIKTLVNPRYTWQFTSEPSEGTANRPIPATQGRTLGGSSSINGMCYNRGQRTDYDSWAQRGNPGWSYDDLLPLFRRTERRLGTGGDDAYRGRSGGLPVSDLDWPHTLCDAFVEAAVENGIPRNTDYNGPDQAGAGFYQRVIEGGRRRSAARSFLGPARRRGNLRLISEAVVKRIQFDGRRATGVVLMRADGTEHTIRAEREVILCGGALNSPRLLQISGVGPSDLLNDLGAPVVHDLPGVGANLQDHWAIRATARVKGVRTINRMTRGLPLMMEAVKYALRRPSVLSLSPSLAYAFWKSDPALDQPDIQFTFAPASFAGGIVGLLDSYDGMTCGAWQQRPESKGHVRARSLDPRETPEIQPNYLSAETDRRVIVSAVRWTRKLMDSKAMAPYLVALESPGAEVTTDDEILDYARTLGSTVFHFISTCRMGPETDPMAVVGPDLKVHGIDGLRVVDASIMPSMPSANTMAATYVIAEKAADTIIGAT</sequence>
<dbReference type="EC" id="1.1.99.-" evidence="11"/>
<accession>A0A0T5PBQ5</accession>
<dbReference type="EMBL" id="CP031598">
    <property type="protein sequence ID" value="QEW25455.1"/>
    <property type="molecule type" value="Genomic_DNA"/>
</dbReference>
<dbReference type="GO" id="GO:0050660">
    <property type="term" value="F:flavin adenine dinucleotide binding"/>
    <property type="evidence" value="ECO:0007669"/>
    <property type="project" value="InterPro"/>
</dbReference>
<evidence type="ECO:0000256" key="6">
    <source>
        <dbReference type="RuleBase" id="RU003968"/>
    </source>
</evidence>
<dbReference type="Gene3D" id="3.30.560.10">
    <property type="entry name" value="Glucose Oxidase, domain 3"/>
    <property type="match status" value="1"/>
</dbReference>
<dbReference type="PANTHER" id="PTHR11552:SF147">
    <property type="entry name" value="CHOLINE DEHYDROGENASE, MITOCHONDRIAL"/>
    <property type="match status" value="1"/>
</dbReference>
<evidence type="ECO:0000256" key="4">
    <source>
        <dbReference type="ARBA" id="ARBA00022827"/>
    </source>
</evidence>
<proteinExistence type="inferred from homology"/>
<dbReference type="PIRSF" id="PIRSF000137">
    <property type="entry name" value="Alcohol_oxidase"/>
    <property type="match status" value="1"/>
</dbReference>
<dbReference type="Proteomes" id="UP000051401">
    <property type="component" value="Unassembled WGS sequence"/>
</dbReference>
<dbReference type="InterPro" id="IPR012132">
    <property type="entry name" value="GMC_OxRdtase"/>
</dbReference>
<dbReference type="GO" id="GO:0016614">
    <property type="term" value="F:oxidoreductase activity, acting on CH-OH group of donors"/>
    <property type="evidence" value="ECO:0007669"/>
    <property type="project" value="InterPro"/>
</dbReference>
<keyword evidence="12" id="KW-1185">Reference proteome</keyword>
<evidence type="ECO:0000259" key="9">
    <source>
        <dbReference type="PROSITE" id="PS00624"/>
    </source>
</evidence>
<dbReference type="STRING" id="540747.SAMN04488031_104304"/>
<feature type="compositionally biased region" description="Polar residues" evidence="7">
    <location>
        <begin position="83"/>
        <end position="93"/>
    </location>
</feature>
<dbReference type="InterPro" id="IPR000172">
    <property type="entry name" value="GMC_OxRdtase_N"/>
</dbReference>
<feature type="region of interest" description="Disordered" evidence="7">
    <location>
        <begin position="391"/>
        <end position="411"/>
    </location>
</feature>
<evidence type="ECO:0000313" key="11">
    <source>
        <dbReference type="EMBL" id="QEW25455.1"/>
    </source>
</evidence>
<dbReference type="SUPFAM" id="SSF54373">
    <property type="entry name" value="FAD-linked reductases, C-terminal domain"/>
    <property type="match status" value="1"/>
</dbReference>
<keyword evidence="3 6" id="KW-0285">Flavoprotein</keyword>
<gene>
    <name evidence="11" type="primary">alkJ_3</name>
    <name evidence="11" type="ORF">RIdsm_01242</name>
    <name evidence="10" type="ORF">XM52_06555</name>
</gene>
<evidence type="ECO:0000256" key="2">
    <source>
        <dbReference type="ARBA" id="ARBA00010790"/>
    </source>
</evidence>
<dbReference type="PROSITE" id="PS00623">
    <property type="entry name" value="GMC_OXRED_1"/>
    <property type="match status" value="1"/>
</dbReference>
<reference evidence="11 13" key="2">
    <citation type="submission" date="2018-08" db="EMBL/GenBank/DDBJ databases">
        <title>Genetic Globetrotter - A new plasmid hitch-hiking vast phylogenetic and geographic distances.</title>
        <authorList>
            <person name="Vollmers J."/>
            <person name="Petersen J."/>
        </authorList>
    </citation>
    <scope>NUCLEOTIDE SEQUENCE [LARGE SCALE GENOMIC DNA]</scope>
    <source>
        <strain evidence="11 13">DSM 26383</strain>
    </source>
</reference>
<dbReference type="PATRIC" id="fig|540747.5.peg.3672"/>
<dbReference type="Pfam" id="PF05199">
    <property type="entry name" value="GMC_oxred_C"/>
    <property type="match status" value="1"/>
</dbReference>
<feature type="region of interest" description="Disordered" evidence="7">
    <location>
        <begin position="68"/>
        <end position="93"/>
    </location>
</feature>
<dbReference type="KEGG" id="rid:RIdsm_01242"/>
<dbReference type="OrthoDB" id="9785276at2"/>
<comment type="similarity">
    <text evidence="2 6">Belongs to the GMC oxidoreductase family.</text>
</comment>